<protein>
    <submittedName>
        <fullName evidence="1">Uncharacterized protein</fullName>
    </submittedName>
</protein>
<evidence type="ECO:0000313" key="1">
    <source>
        <dbReference type="EMBL" id="EAT76273.1"/>
    </source>
</evidence>
<proteinExistence type="predicted"/>
<sequence length="85" mass="9315">MSSETPRSTVERSHSEDSLGNSRVLCILANPGPKGSRSSSLHRDCVCFSRRQEAGGDPRRGRGDGLIWTLVQCRLAATIGSRNWM</sequence>
<dbReference type="AlphaFoldDB" id="Q0TVW6"/>
<organism evidence="1 2">
    <name type="scientific">Phaeosphaeria nodorum (strain SN15 / ATCC MYA-4574 / FGSC 10173)</name>
    <name type="common">Glume blotch fungus</name>
    <name type="synonym">Parastagonospora nodorum</name>
    <dbReference type="NCBI Taxonomy" id="321614"/>
    <lineage>
        <taxon>Eukaryota</taxon>
        <taxon>Fungi</taxon>
        <taxon>Dikarya</taxon>
        <taxon>Ascomycota</taxon>
        <taxon>Pezizomycotina</taxon>
        <taxon>Dothideomycetes</taxon>
        <taxon>Pleosporomycetidae</taxon>
        <taxon>Pleosporales</taxon>
        <taxon>Pleosporineae</taxon>
        <taxon>Phaeosphaeriaceae</taxon>
        <taxon>Parastagonospora</taxon>
    </lineage>
</organism>
<dbReference type="InParanoid" id="Q0TVW6"/>
<dbReference type="EMBL" id="CH445369">
    <property type="protein sequence ID" value="EAT76273.1"/>
    <property type="molecule type" value="Genomic_DNA"/>
</dbReference>
<gene>
    <name evidence="1" type="ORF">SNOG_16287</name>
</gene>
<name>Q0TVW6_PHANO</name>
<reference evidence="2" key="1">
    <citation type="journal article" date="2007" name="Plant Cell">
        <title>Dothideomycete-plant interactions illuminated by genome sequencing and EST analysis of the wheat pathogen Stagonospora nodorum.</title>
        <authorList>
            <person name="Hane J.K."/>
            <person name="Lowe R.G."/>
            <person name="Solomon P.S."/>
            <person name="Tan K.C."/>
            <person name="Schoch C.L."/>
            <person name="Spatafora J.W."/>
            <person name="Crous P.W."/>
            <person name="Kodira C."/>
            <person name="Birren B.W."/>
            <person name="Galagan J.E."/>
            <person name="Torriani S.F."/>
            <person name="McDonald B.A."/>
            <person name="Oliver R.P."/>
        </authorList>
    </citation>
    <scope>NUCLEOTIDE SEQUENCE [LARGE SCALE GENOMIC DNA]</scope>
    <source>
        <strain evidence="2">SN15 / ATCC MYA-4574 / FGSC 10173</strain>
    </source>
</reference>
<evidence type="ECO:0000313" key="2">
    <source>
        <dbReference type="Proteomes" id="UP000001055"/>
    </source>
</evidence>
<dbReference type="GeneID" id="5983341"/>
<accession>Q0TVW6</accession>
<dbReference type="RefSeq" id="XP_001806410.1">
    <property type="nucleotide sequence ID" value="XM_001806358.1"/>
</dbReference>
<dbReference type="KEGG" id="pno:SNOG_16287"/>
<dbReference type="Proteomes" id="UP000001055">
    <property type="component" value="Unassembled WGS sequence"/>
</dbReference>